<evidence type="ECO:0000313" key="3">
    <source>
        <dbReference type="Proteomes" id="UP001651880"/>
    </source>
</evidence>
<proteinExistence type="predicted"/>
<protein>
    <submittedName>
        <fullName evidence="2">Uncharacterized protein</fullName>
    </submittedName>
</protein>
<evidence type="ECO:0000313" key="2">
    <source>
        <dbReference type="EMBL" id="MCQ1530531.1"/>
    </source>
</evidence>
<gene>
    <name evidence="2" type="ORF">LJD61_13355</name>
</gene>
<organism evidence="2 3">
    <name type="scientific">Lutispora saccharofermentans</name>
    <dbReference type="NCBI Taxonomy" id="3024236"/>
    <lineage>
        <taxon>Bacteria</taxon>
        <taxon>Bacillati</taxon>
        <taxon>Bacillota</taxon>
        <taxon>Clostridia</taxon>
        <taxon>Lutisporales</taxon>
        <taxon>Lutisporaceae</taxon>
        <taxon>Lutispora</taxon>
    </lineage>
</organism>
<dbReference type="EMBL" id="JAJEKE010000012">
    <property type="protein sequence ID" value="MCQ1530531.1"/>
    <property type="molecule type" value="Genomic_DNA"/>
</dbReference>
<feature type="coiled-coil region" evidence="1">
    <location>
        <begin position="118"/>
        <end position="173"/>
    </location>
</feature>
<name>A0ABT1NH86_9FIRM</name>
<keyword evidence="3" id="KW-1185">Reference proteome</keyword>
<reference evidence="2 3" key="1">
    <citation type="submission" date="2021-10" db="EMBL/GenBank/DDBJ databases">
        <title>Lutispora strain m25 sp. nov., a thermophilic, non-spore-forming bacterium isolated from a lab-scale methanogenic bioreactor digesting anaerobic sludge.</title>
        <authorList>
            <person name="El Houari A."/>
            <person name="Mcdonald J."/>
        </authorList>
    </citation>
    <scope>NUCLEOTIDE SEQUENCE [LARGE SCALE GENOMIC DNA]</scope>
    <source>
        <strain evidence="3">m25</strain>
    </source>
</reference>
<sequence length="364" mass="42836">MKITLPRTNLFEEKLGEKIQLAVNEEIQKLDKTSKYSFSLEFDESLIYCSESIQAFFIPDEKLPQYQRGKELHGDDKMYAILSYQLKVAEEAIESYGITINHTSIEGSPFVEINCIDIRLQEQEEKDLKLDKKRKNDKTIKCSVIMPSLTRFAKNISNVYEKLEKERDNVLERAFNSKKLYEKYKVLVGKEELYKIYLDFKSEYGDMWINSKEHKDELLKRFHQTVKIKAGLITNEKTKSEVMKPLVILAKTIFELQVYKKTKTDNGMHKDIGQVSLKTNGKIIKTEYCARRKNYEILDENFDDCYIEVTDKYDNYKLVNSIRELVETANTICEKYGYTIDRDAMDNILDFIDIKRLIKKAREV</sequence>
<dbReference type="RefSeq" id="WP_255228051.1">
    <property type="nucleotide sequence ID" value="NZ_JAJEKE010000012.1"/>
</dbReference>
<keyword evidence="1" id="KW-0175">Coiled coil</keyword>
<accession>A0ABT1NH86</accession>
<dbReference type="Proteomes" id="UP001651880">
    <property type="component" value="Unassembled WGS sequence"/>
</dbReference>
<evidence type="ECO:0000256" key="1">
    <source>
        <dbReference type="SAM" id="Coils"/>
    </source>
</evidence>
<comment type="caution">
    <text evidence="2">The sequence shown here is derived from an EMBL/GenBank/DDBJ whole genome shotgun (WGS) entry which is preliminary data.</text>
</comment>